<dbReference type="RefSeq" id="WP_065113985.1">
    <property type="nucleotide sequence ID" value="NZ_JAALYV010000001.1"/>
</dbReference>
<evidence type="ECO:0000313" key="4">
    <source>
        <dbReference type="Proteomes" id="UP000317023"/>
    </source>
</evidence>
<dbReference type="Pfam" id="PF08887">
    <property type="entry name" value="GAD-like"/>
    <property type="match status" value="1"/>
</dbReference>
<evidence type="ECO:0000259" key="2">
    <source>
        <dbReference type="Pfam" id="PF08906"/>
    </source>
</evidence>
<dbReference type="EMBL" id="SGOE01000003">
    <property type="protein sequence ID" value="TRB06333.1"/>
    <property type="molecule type" value="Genomic_DNA"/>
</dbReference>
<dbReference type="InterPro" id="IPR015002">
    <property type="entry name" value="T6SS_Tdi1_C"/>
</dbReference>
<protein>
    <submittedName>
        <fullName evidence="3">DUF1851 domain-containing protein</fullName>
    </submittedName>
</protein>
<organism evidence="3 4">
    <name type="scientific">Agrobacterium tumefaciens</name>
    <dbReference type="NCBI Taxonomy" id="358"/>
    <lineage>
        <taxon>Bacteria</taxon>
        <taxon>Pseudomonadati</taxon>
        <taxon>Pseudomonadota</taxon>
        <taxon>Alphaproteobacteria</taxon>
        <taxon>Hyphomicrobiales</taxon>
        <taxon>Rhizobiaceae</taxon>
        <taxon>Rhizobium/Agrobacterium group</taxon>
        <taxon>Agrobacterium</taxon>
        <taxon>Agrobacterium tumefaciens complex</taxon>
    </lineage>
</organism>
<reference evidence="3 4" key="1">
    <citation type="journal article" date="2019" name="Appl. Microbiol. Biotechnol.">
        <title>Differential efficiency of wild type rhizogenic strains for rol gene transformation of plants.</title>
        <authorList>
            <person name="Desmet S."/>
            <person name="De Keyser E."/>
            <person name="Van Vaerenbergh J."/>
            <person name="Baeyen S."/>
            <person name="Van Huylenbroeck J."/>
            <person name="Geelen D."/>
            <person name="Dhooghe E."/>
        </authorList>
    </citation>
    <scope>NUCLEOTIDE SEQUENCE [LARGE SCALE GENOMIC DNA]</scope>
    <source>
        <strain evidence="3 4">MAFF210266</strain>
    </source>
</reference>
<evidence type="ECO:0000313" key="3">
    <source>
        <dbReference type="EMBL" id="TRB06333.1"/>
    </source>
</evidence>
<dbReference type="Proteomes" id="UP000317023">
    <property type="component" value="Unassembled WGS sequence"/>
</dbReference>
<comment type="caution">
    <text evidence="3">The sequence shown here is derived from an EMBL/GenBank/DDBJ whole genome shotgun (WGS) entry which is preliminary data.</text>
</comment>
<sequence length="220" mass="24251">MKDYQTRLASIVADYGAPQGGEAINAEDYRGKVPDAMLEFWQQNGAGLVLDGYFQFCNPNRYSGVLRLVFDNDPDIDAEQTYALGFGSFGTIIAWNEAYQDVIIDLVKSRVSCPALVSGKSHDPNLSVTSQLMMLDDPSFDEYDADVKKLFKRARSRLGKLGVDQIYGFKPILALGGNRDLTSLSIYDAVPHMAILAQAHKFQLMDDAAYPPQPVRSIGG</sequence>
<feature type="domain" description="T6SS immunity protein Tdi1 C-terminal" evidence="2">
    <location>
        <begin position="134"/>
        <end position="198"/>
    </location>
</feature>
<name>A0A546Y011_AGRTU</name>
<dbReference type="Pfam" id="PF08906">
    <property type="entry name" value="T6SS_Tdi1_C"/>
    <property type="match status" value="1"/>
</dbReference>
<gene>
    <name evidence="3" type="ORF">EXN61_14240</name>
</gene>
<dbReference type="AlphaFoldDB" id="A0A546Y011"/>
<feature type="domain" description="GAD-related" evidence="1">
    <location>
        <begin position="11"/>
        <end position="103"/>
    </location>
</feature>
<proteinExistence type="predicted"/>
<dbReference type="InterPro" id="IPR014983">
    <property type="entry name" value="GAD-rel"/>
</dbReference>
<evidence type="ECO:0000259" key="1">
    <source>
        <dbReference type="Pfam" id="PF08887"/>
    </source>
</evidence>
<accession>A0A546Y011</accession>